<dbReference type="PANTHER" id="PTHR30336">
    <property type="entry name" value="INNER MEMBRANE PROTEIN, PROBABLE PERMEASE"/>
    <property type="match status" value="1"/>
</dbReference>
<dbReference type="InterPro" id="IPR003848">
    <property type="entry name" value="DUF218"/>
</dbReference>
<name>A0A1I5D533_9FLAO</name>
<dbReference type="Gene3D" id="3.40.50.620">
    <property type="entry name" value="HUPs"/>
    <property type="match status" value="1"/>
</dbReference>
<dbReference type="InterPro" id="IPR014729">
    <property type="entry name" value="Rossmann-like_a/b/a_fold"/>
</dbReference>
<evidence type="ECO:0000259" key="1">
    <source>
        <dbReference type="Pfam" id="PF02698"/>
    </source>
</evidence>
<protein>
    <submittedName>
        <fullName evidence="2">DUF218 domain-containing protein</fullName>
    </submittedName>
</protein>
<dbReference type="GO" id="GO:0005886">
    <property type="term" value="C:plasma membrane"/>
    <property type="evidence" value="ECO:0007669"/>
    <property type="project" value="TreeGrafter"/>
</dbReference>
<dbReference type="Pfam" id="PF02698">
    <property type="entry name" value="DUF218"/>
    <property type="match status" value="1"/>
</dbReference>
<sequence>MYKDGYIKKIIFTGGKADGKRFSESYVAKQYAERLGVNSKHIFIEEKSKITQENLKFAKEIMIENNFSKALLISDPLHMKRAVLIAKDFNISAHTSPTKTSQCKSTNKKLTFLMRESFFYITYQIYRIFY</sequence>
<evidence type="ECO:0000313" key="2">
    <source>
        <dbReference type="EMBL" id="SFN94339.1"/>
    </source>
</evidence>
<gene>
    <name evidence="2" type="ORF">SAMN05421741_11477</name>
</gene>
<feature type="domain" description="DUF218" evidence="1">
    <location>
        <begin position="2"/>
        <end position="116"/>
    </location>
</feature>
<evidence type="ECO:0000313" key="3">
    <source>
        <dbReference type="Proteomes" id="UP000199036"/>
    </source>
</evidence>
<keyword evidence="3" id="KW-1185">Reference proteome</keyword>
<dbReference type="CDD" id="cd06259">
    <property type="entry name" value="YdcF-like"/>
    <property type="match status" value="1"/>
</dbReference>
<accession>A0A1I5D533</accession>
<dbReference type="PANTHER" id="PTHR30336:SF20">
    <property type="entry name" value="DUF218 DOMAIN-CONTAINING PROTEIN"/>
    <property type="match status" value="1"/>
</dbReference>
<dbReference type="AlphaFoldDB" id="A0A1I5D533"/>
<reference evidence="3" key="1">
    <citation type="submission" date="2016-10" db="EMBL/GenBank/DDBJ databases">
        <authorList>
            <person name="Varghese N."/>
            <person name="Submissions S."/>
        </authorList>
    </citation>
    <scope>NUCLEOTIDE SEQUENCE [LARGE SCALE GENOMIC DNA]</scope>
    <source>
        <strain evidence="3">DS-12</strain>
    </source>
</reference>
<dbReference type="EMBL" id="FOVI01000014">
    <property type="protein sequence ID" value="SFN94339.1"/>
    <property type="molecule type" value="Genomic_DNA"/>
</dbReference>
<dbReference type="Proteomes" id="UP000199036">
    <property type="component" value="Unassembled WGS sequence"/>
</dbReference>
<organism evidence="2 3">
    <name type="scientific">Paenimyroides ummariense</name>
    <dbReference type="NCBI Taxonomy" id="913024"/>
    <lineage>
        <taxon>Bacteria</taxon>
        <taxon>Pseudomonadati</taxon>
        <taxon>Bacteroidota</taxon>
        <taxon>Flavobacteriia</taxon>
        <taxon>Flavobacteriales</taxon>
        <taxon>Flavobacteriaceae</taxon>
        <taxon>Paenimyroides</taxon>
    </lineage>
</organism>
<proteinExistence type="predicted"/>
<dbReference type="InterPro" id="IPR051599">
    <property type="entry name" value="Cell_Envelope_Assoc"/>
</dbReference>